<comment type="caution">
    <text evidence="2">The sequence shown here is derived from an EMBL/GenBank/DDBJ whole genome shotgun (WGS) entry which is preliminary data.</text>
</comment>
<name>A0A392THM4_9FABA</name>
<evidence type="ECO:0000313" key="3">
    <source>
        <dbReference type="Proteomes" id="UP000265520"/>
    </source>
</evidence>
<feature type="region of interest" description="Disordered" evidence="1">
    <location>
        <begin position="1"/>
        <end position="51"/>
    </location>
</feature>
<protein>
    <recommendedName>
        <fullName evidence="4">Retrovirus-related pol polyprotein from transposon TNT 1-94</fullName>
    </recommendedName>
</protein>
<feature type="compositionally biased region" description="Polar residues" evidence="1">
    <location>
        <begin position="8"/>
        <end position="18"/>
    </location>
</feature>
<evidence type="ECO:0000313" key="2">
    <source>
        <dbReference type="EMBL" id="MCI60452.1"/>
    </source>
</evidence>
<evidence type="ECO:0008006" key="4">
    <source>
        <dbReference type="Google" id="ProtNLM"/>
    </source>
</evidence>
<dbReference type="EMBL" id="LXQA010581736">
    <property type="protein sequence ID" value="MCI60452.1"/>
    <property type="molecule type" value="Genomic_DNA"/>
</dbReference>
<dbReference type="Proteomes" id="UP000265520">
    <property type="component" value="Unassembled WGS sequence"/>
</dbReference>
<dbReference type="AlphaFoldDB" id="A0A392THM4"/>
<proteinExistence type="predicted"/>
<sequence>MASAPAHMNSQQSSSSYAPTDMQVDMHTFSISPPDDQWYMDTGATSHMTAN</sequence>
<evidence type="ECO:0000256" key="1">
    <source>
        <dbReference type="SAM" id="MobiDB-lite"/>
    </source>
</evidence>
<keyword evidence="3" id="KW-1185">Reference proteome</keyword>
<organism evidence="2 3">
    <name type="scientific">Trifolium medium</name>
    <dbReference type="NCBI Taxonomy" id="97028"/>
    <lineage>
        <taxon>Eukaryota</taxon>
        <taxon>Viridiplantae</taxon>
        <taxon>Streptophyta</taxon>
        <taxon>Embryophyta</taxon>
        <taxon>Tracheophyta</taxon>
        <taxon>Spermatophyta</taxon>
        <taxon>Magnoliopsida</taxon>
        <taxon>eudicotyledons</taxon>
        <taxon>Gunneridae</taxon>
        <taxon>Pentapetalae</taxon>
        <taxon>rosids</taxon>
        <taxon>fabids</taxon>
        <taxon>Fabales</taxon>
        <taxon>Fabaceae</taxon>
        <taxon>Papilionoideae</taxon>
        <taxon>50 kb inversion clade</taxon>
        <taxon>NPAAA clade</taxon>
        <taxon>Hologalegina</taxon>
        <taxon>IRL clade</taxon>
        <taxon>Trifolieae</taxon>
        <taxon>Trifolium</taxon>
    </lineage>
</organism>
<reference evidence="2 3" key="1">
    <citation type="journal article" date="2018" name="Front. Plant Sci.">
        <title>Red Clover (Trifolium pratense) and Zigzag Clover (T. medium) - A Picture of Genomic Similarities and Differences.</title>
        <authorList>
            <person name="Dluhosova J."/>
            <person name="Istvanek J."/>
            <person name="Nedelnik J."/>
            <person name="Repkova J."/>
        </authorList>
    </citation>
    <scope>NUCLEOTIDE SEQUENCE [LARGE SCALE GENOMIC DNA]</scope>
    <source>
        <strain evidence="3">cv. 10/8</strain>
        <tissue evidence="2">Leaf</tissue>
    </source>
</reference>
<accession>A0A392THM4</accession>